<dbReference type="AlphaFoldDB" id="A0AB40BHG3"/>
<feature type="region of interest" description="Disordered" evidence="1">
    <location>
        <begin position="76"/>
        <end position="142"/>
    </location>
</feature>
<evidence type="ECO:0000256" key="1">
    <source>
        <dbReference type="SAM" id="MobiDB-lite"/>
    </source>
</evidence>
<reference evidence="3" key="1">
    <citation type="submission" date="2025-08" db="UniProtKB">
        <authorList>
            <consortium name="RefSeq"/>
        </authorList>
    </citation>
    <scope>IDENTIFICATION</scope>
</reference>
<keyword evidence="2" id="KW-1185">Reference proteome</keyword>
<proteinExistence type="predicted"/>
<protein>
    <submittedName>
        <fullName evidence="3">Uncharacterized protein LOC120262954</fullName>
    </submittedName>
</protein>
<dbReference type="Proteomes" id="UP001515500">
    <property type="component" value="Chromosome 6"/>
</dbReference>
<feature type="compositionally biased region" description="Polar residues" evidence="1">
    <location>
        <begin position="102"/>
        <end position="113"/>
    </location>
</feature>
<organism evidence="2 3">
    <name type="scientific">Dioscorea cayennensis subsp. rotundata</name>
    <name type="common">White Guinea yam</name>
    <name type="synonym">Dioscorea rotundata</name>
    <dbReference type="NCBI Taxonomy" id="55577"/>
    <lineage>
        <taxon>Eukaryota</taxon>
        <taxon>Viridiplantae</taxon>
        <taxon>Streptophyta</taxon>
        <taxon>Embryophyta</taxon>
        <taxon>Tracheophyta</taxon>
        <taxon>Spermatophyta</taxon>
        <taxon>Magnoliopsida</taxon>
        <taxon>Liliopsida</taxon>
        <taxon>Dioscoreales</taxon>
        <taxon>Dioscoreaceae</taxon>
        <taxon>Dioscorea</taxon>
    </lineage>
</organism>
<gene>
    <name evidence="3" type="primary">LOC120262954</name>
</gene>
<sequence>MSQVITTSIQTFQMEIPPIGVQLRKQKLNIRGSKKSRRIEEEPTIESNLVLENQVDINVGETPRGAKPVRVMHMRSQDTWRRETQRSNETNAIIGGPMLKSQGKQNQVQQRNKAVTDKRRRIWLPPGVGSSTASTDLHKKLP</sequence>
<feature type="compositionally biased region" description="Basic and acidic residues" evidence="1">
    <location>
        <begin position="76"/>
        <end position="86"/>
    </location>
</feature>
<dbReference type="GeneID" id="120262954"/>
<dbReference type="RefSeq" id="XP_039126806.1">
    <property type="nucleotide sequence ID" value="XM_039270872.1"/>
</dbReference>
<evidence type="ECO:0000313" key="2">
    <source>
        <dbReference type="Proteomes" id="UP001515500"/>
    </source>
</evidence>
<evidence type="ECO:0000313" key="3">
    <source>
        <dbReference type="RefSeq" id="XP_039126806.1"/>
    </source>
</evidence>
<accession>A0AB40BHG3</accession>
<name>A0AB40BHG3_DIOCR</name>